<dbReference type="GO" id="GO:0055085">
    <property type="term" value="P:transmembrane transport"/>
    <property type="evidence" value="ECO:0007669"/>
    <property type="project" value="InterPro"/>
</dbReference>
<feature type="domain" description="ABC transmembrane type-1" evidence="6">
    <location>
        <begin position="291"/>
        <end position="486"/>
    </location>
</feature>
<evidence type="ECO:0000256" key="3">
    <source>
        <dbReference type="ARBA" id="ARBA00022989"/>
    </source>
</evidence>
<dbReference type="AlphaFoldDB" id="A0A075HWH1"/>
<evidence type="ECO:0000256" key="5">
    <source>
        <dbReference type="RuleBase" id="RU363032"/>
    </source>
</evidence>
<dbReference type="GO" id="GO:0005886">
    <property type="term" value="C:plasma membrane"/>
    <property type="evidence" value="ECO:0007669"/>
    <property type="project" value="UniProtKB-SubCell"/>
</dbReference>
<dbReference type="InterPro" id="IPR035906">
    <property type="entry name" value="MetI-like_sf"/>
</dbReference>
<comment type="similarity">
    <text evidence="5">Belongs to the binding-protein-dependent transport system permease family.</text>
</comment>
<feature type="transmembrane region" description="Helical" evidence="5">
    <location>
        <begin position="248"/>
        <end position="268"/>
    </location>
</feature>
<evidence type="ECO:0000313" key="7">
    <source>
        <dbReference type="EMBL" id="AIF20686.1"/>
    </source>
</evidence>
<proteinExistence type="inferred from homology"/>
<dbReference type="SUPFAM" id="SSF161098">
    <property type="entry name" value="MetI-like"/>
    <property type="match status" value="1"/>
</dbReference>
<dbReference type="InterPro" id="IPR000515">
    <property type="entry name" value="MetI-like"/>
</dbReference>
<dbReference type="InterPro" id="IPR043429">
    <property type="entry name" value="ArtM/GltK/GlnP/TcyL/YhdX-like"/>
</dbReference>
<accession>A0A075HWH1</accession>
<feature type="transmembrane region" description="Helical" evidence="5">
    <location>
        <begin position="424"/>
        <end position="444"/>
    </location>
</feature>
<keyword evidence="2 5" id="KW-0812">Transmembrane</keyword>
<evidence type="ECO:0000259" key="6">
    <source>
        <dbReference type="PROSITE" id="PS50928"/>
    </source>
</evidence>
<keyword evidence="3 5" id="KW-1133">Transmembrane helix</keyword>
<feature type="transmembrane region" description="Helical" evidence="5">
    <location>
        <begin position="215"/>
        <end position="236"/>
    </location>
</feature>
<dbReference type="PANTHER" id="PTHR30614:SF41">
    <property type="entry name" value="INNER MEMBRANE AMINO-ACID ABC TRANSPORTER PERMEASE PROTEIN YHDY"/>
    <property type="match status" value="1"/>
</dbReference>
<keyword evidence="5" id="KW-0813">Transport</keyword>
<dbReference type="EMBL" id="KF901172">
    <property type="protein sequence ID" value="AIF20686.1"/>
    <property type="molecule type" value="Genomic_DNA"/>
</dbReference>
<protein>
    <submittedName>
        <fullName evidence="7">Polar amino acid ABC transporter, inner membrane subunit (AapM, bztC)</fullName>
    </submittedName>
</protein>
<dbReference type="PANTHER" id="PTHR30614">
    <property type="entry name" value="MEMBRANE COMPONENT OF AMINO ACID ABC TRANSPORTER"/>
    <property type="match status" value="1"/>
</dbReference>
<organism evidence="7">
    <name type="scientific">uncultured marine group II/III euryarchaeote KM3_91_D09</name>
    <dbReference type="NCBI Taxonomy" id="1456542"/>
    <lineage>
        <taxon>Archaea</taxon>
        <taxon>Methanobacteriati</taxon>
        <taxon>Methanobacteriota</taxon>
        <taxon>environmental samples</taxon>
    </lineage>
</organism>
<dbReference type="PROSITE" id="PS50928">
    <property type="entry name" value="ABC_TM1"/>
    <property type="match status" value="1"/>
</dbReference>
<feature type="transmembrane region" description="Helical" evidence="5">
    <location>
        <begin position="187"/>
        <end position="203"/>
    </location>
</feature>
<gene>
    <name evidence="7" type="primary">aapM</name>
    <name evidence="7" type="synonym">bztC</name>
</gene>
<comment type="subcellular location">
    <subcellularLocation>
        <location evidence="5">Cell membrane</location>
        <topology evidence="5">Multi-pass membrane protein</topology>
    </subcellularLocation>
    <subcellularLocation>
        <location evidence="1">Membrane</location>
        <topology evidence="1">Multi-pass membrane protein</topology>
    </subcellularLocation>
</comment>
<dbReference type="GO" id="GO:0006865">
    <property type="term" value="P:amino acid transport"/>
    <property type="evidence" value="ECO:0007669"/>
    <property type="project" value="TreeGrafter"/>
</dbReference>
<feature type="transmembrane region" description="Helical" evidence="5">
    <location>
        <begin position="35"/>
        <end position="53"/>
    </location>
</feature>
<dbReference type="Gene3D" id="1.10.3720.10">
    <property type="entry name" value="MetI-like"/>
    <property type="match status" value="1"/>
</dbReference>
<name>A0A075HWH1_9EURY</name>
<feature type="transmembrane region" description="Helical" evidence="5">
    <location>
        <begin position="65"/>
        <end position="87"/>
    </location>
</feature>
<dbReference type="CDD" id="cd06261">
    <property type="entry name" value="TM_PBP2"/>
    <property type="match status" value="1"/>
</dbReference>
<dbReference type="Pfam" id="PF00528">
    <property type="entry name" value="BPD_transp_1"/>
    <property type="match status" value="1"/>
</dbReference>
<reference evidence="7" key="1">
    <citation type="journal article" date="2014" name="Genome Biol. Evol.">
        <title>Pangenome evidence for extensive interdomain horizontal transfer affecting lineage core and shell genes in uncultured planktonic thaumarchaeota and euryarchaeota.</title>
        <authorList>
            <person name="Deschamps P."/>
            <person name="Zivanovic Y."/>
            <person name="Moreira D."/>
            <person name="Rodriguez-Valera F."/>
            <person name="Lopez-Garcia P."/>
        </authorList>
    </citation>
    <scope>NUCLEOTIDE SEQUENCE</scope>
</reference>
<feature type="transmembrane region" description="Helical" evidence="5">
    <location>
        <begin position="162"/>
        <end position="180"/>
    </location>
</feature>
<evidence type="ECO:0000256" key="4">
    <source>
        <dbReference type="ARBA" id="ARBA00023136"/>
    </source>
</evidence>
<feature type="transmembrane region" description="Helical" evidence="5">
    <location>
        <begin position="288"/>
        <end position="315"/>
    </location>
</feature>
<evidence type="ECO:0000256" key="1">
    <source>
        <dbReference type="ARBA" id="ARBA00004141"/>
    </source>
</evidence>
<sequence length="504" mass="56138">MINVKPEKFFAWLQQKEEEIAGKPASWITVQNSKVSSGGILFLVAVVGLIALLDAKNLAIGQDTGFFSTYIYAFAISFATAFIWWVIMNVVVKGTFLRTPASASLGIISAWIILTVTRKIFGFVFLEAEWDVVWANRVLILIGQYMTEGMTQDYRPNENWRLWPSLYLITIIVAAAYGTSGDRPRKFLVPFTLVSMILAAIAWNPNHINYDGASAALKLFGATVCAYLAFGLTYFYYQRAEEYQVNRLRFWLASSAITTFFLTLFLMNPPKFLVEAGYMEQGVKPTQWGGLFVNLVLATAGCVLGFGIGVFLAFGRKSDLPFFKWPSVALIEIVRSGPLIGWLFIAKYLFKDVIIPIYEPDEIVRMLIMFSLFGGCYIAEVLRGGLQAVPQGQIEAATALGLTPVQTKLFVELPNAVRTTLPSIVGVFIGLWKDTTLVFIIGILDLFKLSKDLPNTDLRFMGDFLEPLYMAAVVFWALSFYMSRVSRGFEANLGLSQEGGGEKA</sequence>
<evidence type="ECO:0000256" key="2">
    <source>
        <dbReference type="ARBA" id="ARBA00022692"/>
    </source>
</evidence>
<feature type="transmembrane region" description="Helical" evidence="5">
    <location>
        <begin position="464"/>
        <end position="482"/>
    </location>
</feature>
<feature type="transmembrane region" description="Helical" evidence="5">
    <location>
        <begin position="99"/>
        <end position="116"/>
    </location>
</feature>
<keyword evidence="4 5" id="KW-0472">Membrane</keyword>